<keyword evidence="1" id="KW-0732">Signal</keyword>
<dbReference type="PIRSF" id="PIRSF004649">
    <property type="entry name" value="MlaC"/>
    <property type="match status" value="1"/>
</dbReference>
<dbReference type="Pfam" id="PF05494">
    <property type="entry name" value="MlaC"/>
    <property type="match status" value="1"/>
</dbReference>
<dbReference type="STRING" id="526222.Desal_0218"/>
<evidence type="ECO:0000313" key="2">
    <source>
        <dbReference type="EMBL" id="ACS78286.1"/>
    </source>
</evidence>
<gene>
    <name evidence="2" type="ordered locus">Desal_0218</name>
</gene>
<sequence length="221" mass="25246">MKRTLSIFIIVLLLSLSAGAAFAAENSPMVRLRSGIQGVIAILNDPDLKGNPDKQEEMTLKIRETIKDFFNFEELSKRSIGRPWLKFTPEERERFVDLFTDVLEQTYLGRVGEYSGEKVAFDKETIIKGKYAQVDTRLLTGKQDIPVFYRMKLTDGEWDVYDVKIEGVSLVKNYRTQFTGILDTTNDKTFEASKKELFKRLEDKCAELKANPKATAENGIK</sequence>
<dbReference type="RefSeq" id="WP_012765812.1">
    <property type="nucleotide sequence ID" value="NC_012881.1"/>
</dbReference>
<evidence type="ECO:0000256" key="1">
    <source>
        <dbReference type="SAM" id="SignalP"/>
    </source>
</evidence>
<proteinExistence type="predicted"/>
<organism evidence="2 3">
    <name type="scientific">Maridesulfovibrio salexigens (strain ATCC 14822 / DSM 2638 / NCIMB 8403 / VKM B-1763)</name>
    <name type="common">Desulfovibrio salexigens</name>
    <dbReference type="NCBI Taxonomy" id="526222"/>
    <lineage>
        <taxon>Bacteria</taxon>
        <taxon>Pseudomonadati</taxon>
        <taxon>Thermodesulfobacteriota</taxon>
        <taxon>Desulfovibrionia</taxon>
        <taxon>Desulfovibrionales</taxon>
        <taxon>Desulfovibrionaceae</taxon>
        <taxon>Maridesulfovibrio</taxon>
    </lineage>
</organism>
<dbReference type="KEGG" id="dsa:Desal_0218"/>
<reference evidence="2 3" key="1">
    <citation type="submission" date="2009-06" db="EMBL/GenBank/DDBJ databases">
        <title>Complete sequence of Desulfovibrio salexigens DSM 2638.</title>
        <authorList>
            <consortium name="US DOE Joint Genome Institute"/>
            <person name="Lucas S."/>
            <person name="Copeland A."/>
            <person name="Lapidus A."/>
            <person name="Glavina del Rio T."/>
            <person name="Tice H."/>
            <person name="Bruce D."/>
            <person name="Goodwin L."/>
            <person name="Pitluck S."/>
            <person name="Munk A.C."/>
            <person name="Brettin T."/>
            <person name="Detter J.C."/>
            <person name="Han C."/>
            <person name="Tapia R."/>
            <person name="Larimer F."/>
            <person name="Land M."/>
            <person name="Hauser L."/>
            <person name="Kyrpides N."/>
            <person name="Anderson I."/>
            <person name="Wall J.D."/>
            <person name="Arkin A.P."/>
            <person name="Dehal P."/>
            <person name="Chivian D."/>
            <person name="Giles B."/>
            <person name="Hazen T.C."/>
        </authorList>
    </citation>
    <scope>NUCLEOTIDE SEQUENCE [LARGE SCALE GENOMIC DNA]</scope>
    <source>
        <strain evidence="3">ATCC 14822 / DSM 2638 / NCIMB 8403 / VKM B-1763</strain>
    </source>
</reference>
<protein>
    <submittedName>
        <fullName evidence="2">Toluene tolerance family protein</fullName>
    </submittedName>
</protein>
<accession>C6BVS2</accession>
<dbReference type="Proteomes" id="UP000002601">
    <property type="component" value="Chromosome"/>
</dbReference>
<evidence type="ECO:0000313" key="3">
    <source>
        <dbReference type="Proteomes" id="UP000002601"/>
    </source>
</evidence>
<dbReference type="InterPro" id="IPR042245">
    <property type="entry name" value="Tgt2/MlaC_sf"/>
</dbReference>
<dbReference type="EMBL" id="CP001649">
    <property type="protein sequence ID" value="ACS78286.1"/>
    <property type="molecule type" value="Genomic_DNA"/>
</dbReference>
<dbReference type="eggNOG" id="COG2854">
    <property type="taxonomic scope" value="Bacteria"/>
</dbReference>
<dbReference type="Gene3D" id="3.10.450.710">
    <property type="entry name" value="Tgt2/MlaC"/>
    <property type="match status" value="1"/>
</dbReference>
<dbReference type="PANTHER" id="PTHR36573:SF1">
    <property type="entry name" value="INTERMEMBRANE PHOSPHOLIPID TRANSPORT SYSTEM BINDING PROTEIN MLAC"/>
    <property type="match status" value="1"/>
</dbReference>
<dbReference type="OrthoDB" id="9798905at2"/>
<dbReference type="AlphaFoldDB" id="C6BVS2"/>
<keyword evidence="3" id="KW-1185">Reference proteome</keyword>
<feature type="signal peptide" evidence="1">
    <location>
        <begin position="1"/>
        <end position="23"/>
    </location>
</feature>
<dbReference type="HOGENOM" id="CLU_094502_2_0_7"/>
<dbReference type="PANTHER" id="PTHR36573">
    <property type="entry name" value="INTERMEMBRANE PHOSPHOLIPID TRANSPORT SYSTEM BINDING PROTEIN MLAC"/>
    <property type="match status" value="1"/>
</dbReference>
<feature type="chain" id="PRO_5002961300" evidence="1">
    <location>
        <begin position="24"/>
        <end position="221"/>
    </location>
</feature>
<name>C6BVS2_MARSD</name>
<dbReference type="InterPro" id="IPR008869">
    <property type="entry name" value="MlaC/ttg2D"/>
</dbReference>